<dbReference type="EMBL" id="CP036348">
    <property type="protein sequence ID" value="QDV68701.1"/>
    <property type="molecule type" value="Genomic_DNA"/>
</dbReference>
<evidence type="ECO:0000313" key="2">
    <source>
        <dbReference type="EMBL" id="QDV68701.1"/>
    </source>
</evidence>
<protein>
    <submittedName>
        <fullName evidence="2">ATP-grasp domain protein</fullName>
    </submittedName>
</protein>
<dbReference type="AlphaFoldDB" id="A0A518JT28"/>
<reference evidence="2 3" key="1">
    <citation type="submission" date="2019-02" db="EMBL/GenBank/DDBJ databases">
        <title>Deep-cultivation of Planctomycetes and their phenomic and genomic characterization uncovers novel biology.</title>
        <authorList>
            <person name="Wiegand S."/>
            <person name="Jogler M."/>
            <person name="Boedeker C."/>
            <person name="Pinto D."/>
            <person name="Vollmers J."/>
            <person name="Rivas-Marin E."/>
            <person name="Kohn T."/>
            <person name="Peeters S.H."/>
            <person name="Heuer A."/>
            <person name="Rast P."/>
            <person name="Oberbeckmann S."/>
            <person name="Bunk B."/>
            <person name="Jeske O."/>
            <person name="Meyerdierks A."/>
            <person name="Storesund J.E."/>
            <person name="Kallscheuer N."/>
            <person name="Luecker S."/>
            <person name="Lage O.M."/>
            <person name="Pohl T."/>
            <person name="Merkel B.J."/>
            <person name="Hornburger P."/>
            <person name="Mueller R.-W."/>
            <person name="Bruemmer F."/>
            <person name="Labrenz M."/>
            <person name="Spormann A.M."/>
            <person name="Op den Camp H."/>
            <person name="Overmann J."/>
            <person name="Amann R."/>
            <person name="Jetten M.S.M."/>
            <person name="Mascher T."/>
            <person name="Medema M.H."/>
            <person name="Devos D.P."/>
            <person name="Kaster A.-K."/>
            <person name="Ovreas L."/>
            <person name="Rohde M."/>
            <person name="Galperin M.Y."/>
            <person name="Jogler C."/>
        </authorList>
    </citation>
    <scope>NUCLEOTIDE SEQUENCE [LARGE SCALE GENOMIC DNA]</scope>
    <source>
        <strain evidence="2 3">Poly24</strain>
    </source>
</reference>
<dbReference type="Gene3D" id="3.30.470.20">
    <property type="entry name" value="ATP-grasp fold, B domain"/>
    <property type="match status" value="1"/>
</dbReference>
<evidence type="ECO:0000313" key="3">
    <source>
        <dbReference type="Proteomes" id="UP000315082"/>
    </source>
</evidence>
<accession>A0A518JT28</accession>
<name>A0A518JT28_9BACT</name>
<dbReference type="Proteomes" id="UP000315082">
    <property type="component" value="Chromosome"/>
</dbReference>
<sequence>MAAIDMFGDCDLRDVCAMWFPLSAAGSLVDRLARLPAGPVMPLGGMESRTEELEALRASRPVLAPTAEQHRQLSDPTWLDRVAAESGICRPLRRQSKPVTAADWLYKKAASTGGLGVERASAFPESLASDGWFERQVPGRSWGVNFLTCGDRVDLLGVAASVRSRHPPKPFQYEGSIGLPTVSAPIRQRLLALGENIVRQTQLRGLFGIDVIIDRDRTVWLLEINPRWTASMELFDRGPQPLFQRHVDAWLDKDVPNQTADAMPIGKRVLYAARTLRFDGERLGDALPSAIRIADRPADGTEIPRGQPICSLLAQGACPRGLAYRLATACRILRRAAAGA</sequence>
<dbReference type="InterPro" id="IPR003806">
    <property type="entry name" value="ATP-grasp_PylC-type"/>
</dbReference>
<feature type="domain" description="ATP-grasp fold PylC-type" evidence="1">
    <location>
        <begin position="92"/>
        <end position="231"/>
    </location>
</feature>
<dbReference type="GO" id="GO:0005524">
    <property type="term" value="F:ATP binding"/>
    <property type="evidence" value="ECO:0007669"/>
    <property type="project" value="InterPro"/>
</dbReference>
<dbReference type="GO" id="GO:0046872">
    <property type="term" value="F:metal ion binding"/>
    <property type="evidence" value="ECO:0007669"/>
    <property type="project" value="InterPro"/>
</dbReference>
<keyword evidence="3" id="KW-1185">Reference proteome</keyword>
<dbReference type="SUPFAM" id="SSF56059">
    <property type="entry name" value="Glutathione synthetase ATP-binding domain-like"/>
    <property type="match status" value="1"/>
</dbReference>
<evidence type="ECO:0000259" key="1">
    <source>
        <dbReference type="Pfam" id="PF02655"/>
    </source>
</evidence>
<gene>
    <name evidence="2" type="ORF">Poly24_24140</name>
</gene>
<dbReference type="KEGG" id="rcf:Poly24_24140"/>
<organism evidence="2 3">
    <name type="scientific">Rosistilla carotiformis</name>
    <dbReference type="NCBI Taxonomy" id="2528017"/>
    <lineage>
        <taxon>Bacteria</taxon>
        <taxon>Pseudomonadati</taxon>
        <taxon>Planctomycetota</taxon>
        <taxon>Planctomycetia</taxon>
        <taxon>Pirellulales</taxon>
        <taxon>Pirellulaceae</taxon>
        <taxon>Rosistilla</taxon>
    </lineage>
</organism>
<proteinExistence type="predicted"/>
<dbReference type="Pfam" id="PF02655">
    <property type="entry name" value="ATP-grasp_3"/>
    <property type="match status" value="1"/>
</dbReference>